<comment type="caution">
    <text evidence="2">The sequence shown here is derived from an EMBL/GenBank/DDBJ whole genome shotgun (WGS) entry which is preliminary data.</text>
</comment>
<sequence>MYVNEHVLLGSPGFIPDHLQSRKRPQSRSKLPQAGNGITILARMRVAPRDRGGDGRGRWAARMSGCAF</sequence>
<reference evidence="2" key="1">
    <citation type="journal article" date="2014" name="Int. J. Syst. Evol. Microbiol.">
        <title>Complete genome sequence of Corynebacterium casei LMG S-19264T (=DSM 44701T), isolated from a smear-ripened cheese.</title>
        <authorList>
            <consortium name="US DOE Joint Genome Institute (JGI-PGF)"/>
            <person name="Walter F."/>
            <person name="Albersmeier A."/>
            <person name="Kalinowski J."/>
            <person name="Ruckert C."/>
        </authorList>
    </citation>
    <scope>NUCLEOTIDE SEQUENCE</scope>
    <source>
        <strain evidence="2">CGMCC 4.7430</strain>
    </source>
</reference>
<feature type="region of interest" description="Disordered" evidence="1">
    <location>
        <begin position="15"/>
        <end position="35"/>
    </location>
</feature>
<gene>
    <name evidence="2" type="ORF">GCM10012278_67550</name>
</gene>
<proteinExistence type="predicted"/>
<evidence type="ECO:0000313" key="2">
    <source>
        <dbReference type="EMBL" id="GGP13905.1"/>
    </source>
</evidence>
<dbReference type="Proteomes" id="UP000660745">
    <property type="component" value="Unassembled WGS sequence"/>
</dbReference>
<reference evidence="2" key="2">
    <citation type="submission" date="2020-09" db="EMBL/GenBank/DDBJ databases">
        <authorList>
            <person name="Sun Q."/>
            <person name="Zhou Y."/>
        </authorList>
    </citation>
    <scope>NUCLEOTIDE SEQUENCE</scope>
    <source>
        <strain evidence="2">CGMCC 4.7430</strain>
    </source>
</reference>
<accession>A0A918AEF1</accession>
<protein>
    <submittedName>
        <fullName evidence="2">Uncharacterized protein</fullName>
    </submittedName>
</protein>
<evidence type="ECO:0000256" key="1">
    <source>
        <dbReference type="SAM" id="MobiDB-lite"/>
    </source>
</evidence>
<evidence type="ECO:0000313" key="3">
    <source>
        <dbReference type="Proteomes" id="UP000660745"/>
    </source>
</evidence>
<keyword evidence="3" id="KW-1185">Reference proteome</keyword>
<dbReference type="EMBL" id="BMNK01000015">
    <property type="protein sequence ID" value="GGP13905.1"/>
    <property type="molecule type" value="Genomic_DNA"/>
</dbReference>
<name>A0A918AEF1_9ACTN</name>
<dbReference type="AlphaFoldDB" id="A0A918AEF1"/>
<organism evidence="2 3">
    <name type="scientific">Nonomuraea glycinis</name>
    <dbReference type="NCBI Taxonomy" id="2047744"/>
    <lineage>
        <taxon>Bacteria</taxon>
        <taxon>Bacillati</taxon>
        <taxon>Actinomycetota</taxon>
        <taxon>Actinomycetes</taxon>
        <taxon>Streptosporangiales</taxon>
        <taxon>Streptosporangiaceae</taxon>
        <taxon>Nonomuraea</taxon>
    </lineage>
</organism>